<dbReference type="Proteomes" id="UP001164803">
    <property type="component" value="Chromosome"/>
</dbReference>
<protein>
    <recommendedName>
        <fullName evidence="3">Tetratricopeptide repeat-containing protein</fullName>
    </recommendedName>
</protein>
<sequence length="177" mass="20089">MSLWKSMLGELDHRNPLPPLHPDTIWNEELSDDILAATSEELVGEDVHSELAVQLTRAGLLLWNDDLDASHDIAQSIHDVSGAYWHAILHRREGDYENAKHWFAQVDQHPIFEPVYRQASRLWPACQSWGQWSPNAFVDAVAEAVHVGENDSPIGETLRRIQVVEFSFLLRHGVSAQ</sequence>
<name>A0ABY6Z6K5_9BACL</name>
<gene>
    <name evidence="1" type="ORF">NZD86_05310</name>
</gene>
<organism evidence="1 2">
    <name type="scientific">Alicyclobacillus dauci</name>
    <dbReference type="NCBI Taxonomy" id="1475485"/>
    <lineage>
        <taxon>Bacteria</taxon>
        <taxon>Bacillati</taxon>
        <taxon>Bacillota</taxon>
        <taxon>Bacilli</taxon>
        <taxon>Bacillales</taxon>
        <taxon>Alicyclobacillaceae</taxon>
        <taxon>Alicyclobacillus</taxon>
    </lineage>
</organism>
<reference evidence="1" key="1">
    <citation type="submission" date="2022-08" db="EMBL/GenBank/DDBJ databases">
        <title>Alicyclobacillus dauci DSM2870, complete genome.</title>
        <authorList>
            <person name="Wang Q."/>
            <person name="Cai R."/>
            <person name="Wang Z."/>
        </authorList>
    </citation>
    <scope>NUCLEOTIDE SEQUENCE</scope>
    <source>
        <strain evidence="1">DSM 28700</strain>
    </source>
</reference>
<proteinExistence type="predicted"/>
<dbReference type="EMBL" id="CP104064">
    <property type="protein sequence ID" value="WAH37911.1"/>
    <property type="molecule type" value="Genomic_DNA"/>
</dbReference>
<evidence type="ECO:0000313" key="1">
    <source>
        <dbReference type="EMBL" id="WAH37911.1"/>
    </source>
</evidence>
<keyword evidence="2" id="KW-1185">Reference proteome</keyword>
<dbReference type="RefSeq" id="WP_268045442.1">
    <property type="nucleotide sequence ID" value="NZ_CP104064.1"/>
</dbReference>
<evidence type="ECO:0008006" key="3">
    <source>
        <dbReference type="Google" id="ProtNLM"/>
    </source>
</evidence>
<accession>A0ABY6Z6K5</accession>
<evidence type="ECO:0000313" key="2">
    <source>
        <dbReference type="Proteomes" id="UP001164803"/>
    </source>
</evidence>